<protein>
    <submittedName>
        <fullName evidence="2">Uncharacterized protein</fullName>
    </submittedName>
</protein>
<keyword evidence="1" id="KW-0812">Transmembrane</keyword>
<reference evidence="2" key="1">
    <citation type="submission" date="2014-11" db="EMBL/GenBank/DDBJ databases">
        <authorList>
            <person name="Amaro Gonzalez C."/>
        </authorList>
    </citation>
    <scope>NUCLEOTIDE SEQUENCE</scope>
</reference>
<proteinExistence type="predicted"/>
<feature type="transmembrane region" description="Helical" evidence="1">
    <location>
        <begin position="12"/>
        <end position="33"/>
    </location>
</feature>
<accession>A0A0E9PKV5</accession>
<dbReference type="EMBL" id="GBXM01103660">
    <property type="protein sequence ID" value="JAH04917.1"/>
    <property type="molecule type" value="Transcribed_RNA"/>
</dbReference>
<evidence type="ECO:0000256" key="1">
    <source>
        <dbReference type="SAM" id="Phobius"/>
    </source>
</evidence>
<reference evidence="2" key="2">
    <citation type="journal article" date="2015" name="Fish Shellfish Immunol.">
        <title>Early steps in the European eel (Anguilla anguilla)-Vibrio vulnificus interaction in the gills: Role of the RtxA13 toxin.</title>
        <authorList>
            <person name="Callol A."/>
            <person name="Pajuelo D."/>
            <person name="Ebbesson L."/>
            <person name="Teles M."/>
            <person name="MacKenzie S."/>
            <person name="Amaro C."/>
        </authorList>
    </citation>
    <scope>NUCLEOTIDE SEQUENCE</scope>
</reference>
<evidence type="ECO:0000313" key="2">
    <source>
        <dbReference type="EMBL" id="JAH04917.1"/>
    </source>
</evidence>
<keyword evidence="1" id="KW-0472">Membrane</keyword>
<sequence length="63" mass="6921">MDVCFLRFLEHGSLCVAYPLSALVMAGLLWHGLSALTSDLWYSPLPRGGLPRLRLSGSVCLFL</sequence>
<keyword evidence="1" id="KW-1133">Transmembrane helix</keyword>
<dbReference type="AlphaFoldDB" id="A0A0E9PKV5"/>
<organism evidence="2">
    <name type="scientific">Anguilla anguilla</name>
    <name type="common">European freshwater eel</name>
    <name type="synonym">Muraena anguilla</name>
    <dbReference type="NCBI Taxonomy" id="7936"/>
    <lineage>
        <taxon>Eukaryota</taxon>
        <taxon>Metazoa</taxon>
        <taxon>Chordata</taxon>
        <taxon>Craniata</taxon>
        <taxon>Vertebrata</taxon>
        <taxon>Euteleostomi</taxon>
        <taxon>Actinopterygii</taxon>
        <taxon>Neopterygii</taxon>
        <taxon>Teleostei</taxon>
        <taxon>Anguilliformes</taxon>
        <taxon>Anguillidae</taxon>
        <taxon>Anguilla</taxon>
    </lineage>
</organism>
<name>A0A0E9PKV5_ANGAN</name>